<dbReference type="Proteomes" id="UP000537161">
    <property type="component" value="Unassembled WGS sequence"/>
</dbReference>
<feature type="chain" id="PRO_5030643817" evidence="1">
    <location>
        <begin position="23"/>
        <end position="295"/>
    </location>
</feature>
<keyword evidence="4" id="KW-1185">Reference proteome</keyword>
<evidence type="ECO:0000313" key="4">
    <source>
        <dbReference type="Proteomes" id="UP000537161"/>
    </source>
</evidence>
<feature type="signal peptide" evidence="1">
    <location>
        <begin position="1"/>
        <end position="22"/>
    </location>
</feature>
<proteinExistence type="predicted"/>
<accession>A0A7W9EQB5</accession>
<keyword evidence="3" id="KW-0808">Transferase</keyword>
<dbReference type="Pfam" id="PF06283">
    <property type="entry name" value="ThuA"/>
    <property type="match status" value="1"/>
</dbReference>
<organism evidence="3 4">
    <name type="scientific">Sphingopyxis panaciterrulae</name>
    <dbReference type="NCBI Taxonomy" id="462372"/>
    <lineage>
        <taxon>Bacteria</taxon>
        <taxon>Pseudomonadati</taxon>
        <taxon>Pseudomonadota</taxon>
        <taxon>Alphaproteobacteria</taxon>
        <taxon>Sphingomonadales</taxon>
        <taxon>Sphingomonadaceae</taxon>
        <taxon>Sphingopyxis</taxon>
    </lineage>
</organism>
<feature type="domain" description="ThuA-like" evidence="2">
    <location>
        <begin position="28"/>
        <end position="284"/>
    </location>
</feature>
<dbReference type="PANTHER" id="PTHR40469:SF2">
    <property type="entry name" value="GALACTOSE-BINDING DOMAIN-LIKE SUPERFAMILY PROTEIN"/>
    <property type="match status" value="1"/>
</dbReference>
<keyword evidence="1" id="KW-0732">Signal</keyword>
<dbReference type="InterPro" id="IPR029062">
    <property type="entry name" value="Class_I_gatase-like"/>
</dbReference>
<sequence length="295" mass="32760">MVVRLLLAVIALIPALVQPADARSAPLRVLIVDGVNNHDWPATTPVLKSLLEDSGRFRVDVSTSPPRGAPEADWTGWRPRFARYDVVLSNFNGGDHGLDVVQWPAAVRTDFEAYVKRGGGFVSFHAANNAFPGWLAYEEMVGLLWRPNSFGPGVTFDAAGNPVVIPADTGPNPNHPRRYDFDVAVRDRNHPITRGLPARFAVQSEQLTYGQHGPEAVIRGGALTFLTYAWCEAVQEREPMDWVRRWGKGRVYVTMLGHTWHDEPSPNLANPQFRTLLLRGTEWAATGRVTIPLQQ</sequence>
<dbReference type="AlphaFoldDB" id="A0A7W9EQB5"/>
<evidence type="ECO:0000259" key="2">
    <source>
        <dbReference type="Pfam" id="PF06283"/>
    </source>
</evidence>
<dbReference type="Gene3D" id="3.40.50.880">
    <property type="match status" value="1"/>
</dbReference>
<dbReference type="RefSeq" id="WP_184097367.1">
    <property type="nucleotide sequence ID" value="NZ_JACIJH010000004.1"/>
</dbReference>
<dbReference type="SUPFAM" id="SSF52317">
    <property type="entry name" value="Class I glutamine amidotransferase-like"/>
    <property type="match status" value="1"/>
</dbReference>
<comment type="caution">
    <text evidence="3">The sequence shown here is derived from an EMBL/GenBank/DDBJ whole genome shotgun (WGS) entry which is preliminary data.</text>
</comment>
<evidence type="ECO:0000313" key="3">
    <source>
        <dbReference type="EMBL" id="MBB5706453.1"/>
    </source>
</evidence>
<protein>
    <submittedName>
        <fullName evidence="3">Type 1 glutamine amidotransferase</fullName>
    </submittedName>
</protein>
<dbReference type="EMBL" id="JACIJH010000004">
    <property type="protein sequence ID" value="MBB5706453.1"/>
    <property type="molecule type" value="Genomic_DNA"/>
</dbReference>
<gene>
    <name evidence="3" type="ORF">FHR21_001805</name>
</gene>
<keyword evidence="3" id="KW-0315">Glutamine amidotransferase</keyword>
<reference evidence="3 4" key="1">
    <citation type="submission" date="2020-08" db="EMBL/GenBank/DDBJ databases">
        <title>Genomic Encyclopedia of Type Strains, Phase IV (KMG-IV): sequencing the most valuable type-strain genomes for metagenomic binning, comparative biology and taxonomic classification.</title>
        <authorList>
            <person name="Goeker M."/>
        </authorList>
    </citation>
    <scope>NUCLEOTIDE SEQUENCE [LARGE SCALE GENOMIC DNA]</scope>
    <source>
        <strain evidence="3 4">DSM 27163</strain>
    </source>
</reference>
<dbReference type="InterPro" id="IPR029010">
    <property type="entry name" value="ThuA-like"/>
</dbReference>
<dbReference type="GO" id="GO:0016740">
    <property type="term" value="F:transferase activity"/>
    <property type="evidence" value="ECO:0007669"/>
    <property type="project" value="UniProtKB-KW"/>
</dbReference>
<dbReference type="PANTHER" id="PTHR40469">
    <property type="entry name" value="SECRETED GLYCOSYL HYDROLASE"/>
    <property type="match status" value="1"/>
</dbReference>
<name>A0A7W9EQB5_9SPHN</name>
<evidence type="ECO:0000256" key="1">
    <source>
        <dbReference type="SAM" id="SignalP"/>
    </source>
</evidence>